<evidence type="ECO:0000313" key="3">
    <source>
        <dbReference type="Proteomes" id="UP000490800"/>
    </source>
</evidence>
<keyword evidence="3" id="KW-1185">Reference proteome</keyword>
<feature type="signal peptide" evidence="1">
    <location>
        <begin position="1"/>
        <end position="33"/>
    </location>
</feature>
<accession>A0A7X3JYZ1</accession>
<sequence length="305" mass="33358">MLRTIKKLSAAVLLSTTLLFSTAAAVIPAAVYAADQSEYPGFYSVAAQGPLTPGLISEKKWVPQGMAIWSSKKWIISSYYSSINADASSLMISEKDSADTRVRTYYLYHEDGTKHTGHVGGLAISGSYLWVASGTDVYRIPLTTISGSSDYAKLQMQKYDLSHKASYATFYDGVLWVGEYVEGATQCSKGSQGTVYGYKLNSTEGISTTPTYTWKTPDRIQGMAMTSDQVIYSQSCGRNNSSMLLIHNKGANGTKIKDLTIPPMAEGIAFYGSNLYISFESGSQAYPDGKHRLKHYFYLNPANIN</sequence>
<proteinExistence type="predicted"/>
<name>A0A7X3JYZ1_9BACL</name>
<evidence type="ECO:0000313" key="2">
    <source>
        <dbReference type="EMBL" id="MVO99527.1"/>
    </source>
</evidence>
<comment type="caution">
    <text evidence="2">The sequence shown here is derived from an EMBL/GenBank/DDBJ whole genome shotgun (WGS) entry which is preliminary data.</text>
</comment>
<organism evidence="2 3">
    <name type="scientific">Paenibacillus lutrae</name>
    <dbReference type="NCBI Taxonomy" id="2078573"/>
    <lineage>
        <taxon>Bacteria</taxon>
        <taxon>Bacillati</taxon>
        <taxon>Bacillota</taxon>
        <taxon>Bacilli</taxon>
        <taxon>Bacillales</taxon>
        <taxon>Paenibacillaceae</taxon>
        <taxon>Paenibacillus</taxon>
    </lineage>
</organism>
<reference evidence="2 3" key="1">
    <citation type="journal article" date="2019" name="Microorganisms">
        <title>Paenibacillus lutrae sp. nov., A Chitinolytic Species Isolated from A River Otter in Castril Natural Park, Granada, Spain.</title>
        <authorList>
            <person name="Rodriguez M."/>
            <person name="Reina J.C."/>
            <person name="Bejar V."/>
            <person name="Llamas I."/>
        </authorList>
    </citation>
    <scope>NUCLEOTIDE SEQUENCE [LARGE SCALE GENOMIC DNA]</scope>
    <source>
        <strain evidence="2 3">N10</strain>
    </source>
</reference>
<keyword evidence="1" id="KW-0732">Signal</keyword>
<dbReference type="AlphaFoldDB" id="A0A7X3JYZ1"/>
<gene>
    <name evidence="2" type="ORF">EDM21_08290</name>
</gene>
<dbReference type="Proteomes" id="UP000490800">
    <property type="component" value="Unassembled WGS sequence"/>
</dbReference>
<evidence type="ECO:0000256" key="1">
    <source>
        <dbReference type="SAM" id="SignalP"/>
    </source>
</evidence>
<protein>
    <submittedName>
        <fullName evidence="2">Uncharacterized protein</fullName>
    </submittedName>
</protein>
<feature type="chain" id="PRO_5039394355" evidence="1">
    <location>
        <begin position="34"/>
        <end position="305"/>
    </location>
</feature>
<dbReference type="SUPFAM" id="SSF63825">
    <property type="entry name" value="YWTD domain"/>
    <property type="match status" value="1"/>
</dbReference>
<dbReference type="EMBL" id="RHLK01000003">
    <property type="protein sequence ID" value="MVO99527.1"/>
    <property type="molecule type" value="Genomic_DNA"/>
</dbReference>